<dbReference type="GO" id="GO:0016226">
    <property type="term" value="P:iron-sulfur cluster assembly"/>
    <property type="evidence" value="ECO:0007669"/>
    <property type="project" value="InterPro"/>
</dbReference>
<dbReference type="GO" id="GO:0005739">
    <property type="term" value="C:mitochondrion"/>
    <property type="evidence" value="ECO:0007669"/>
    <property type="project" value="TreeGrafter"/>
</dbReference>
<dbReference type="PANTHER" id="PTHR43011:SF1">
    <property type="entry name" value="IRON-SULFUR CLUSTER ASSEMBLY 2 HOMOLOG, MITOCHONDRIAL"/>
    <property type="match status" value="1"/>
</dbReference>
<name>A0A9P4VVJ9_9PEZI</name>
<protein>
    <recommendedName>
        <fullName evidence="2">Core domain-containing protein</fullName>
    </recommendedName>
</protein>
<dbReference type="Pfam" id="PF01521">
    <property type="entry name" value="Fe-S_biosyn"/>
    <property type="match status" value="1"/>
</dbReference>
<comment type="caution">
    <text evidence="3">The sequence shown here is derived from an EMBL/GenBank/DDBJ whole genome shotgun (WGS) entry which is preliminary data.</text>
</comment>
<dbReference type="AlphaFoldDB" id="A0A9P4VVJ9"/>
<evidence type="ECO:0000313" key="3">
    <source>
        <dbReference type="EMBL" id="KAF2843117.1"/>
    </source>
</evidence>
<keyword evidence="4" id="KW-1185">Reference proteome</keyword>
<dbReference type="OrthoDB" id="1938621at2759"/>
<dbReference type="PANTHER" id="PTHR43011">
    <property type="entry name" value="IRON-SULFUR CLUSTER ASSEMBLY 2 HOMOLOG, MITOCHONDRIAL"/>
    <property type="match status" value="1"/>
</dbReference>
<dbReference type="EMBL" id="MU006089">
    <property type="protein sequence ID" value="KAF2843117.1"/>
    <property type="molecule type" value="Genomic_DNA"/>
</dbReference>
<evidence type="ECO:0000256" key="1">
    <source>
        <dbReference type="ARBA" id="ARBA00006718"/>
    </source>
</evidence>
<dbReference type="InterPro" id="IPR000361">
    <property type="entry name" value="ATAP_core_dom"/>
</dbReference>
<feature type="domain" description="Core" evidence="2">
    <location>
        <begin position="97"/>
        <end position="207"/>
    </location>
</feature>
<reference evidence="3" key="1">
    <citation type="journal article" date="2020" name="Stud. Mycol.">
        <title>101 Dothideomycetes genomes: a test case for predicting lifestyles and emergence of pathogens.</title>
        <authorList>
            <person name="Haridas S."/>
            <person name="Albert R."/>
            <person name="Binder M."/>
            <person name="Bloem J."/>
            <person name="Labutti K."/>
            <person name="Salamov A."/>
            <person name="Andreopoulos B."/>
            <person name="Baker S."/>
            <person name="Barry K."/>
            <person name="Bills G."/>
            <person name="Bluhm B."/>
            <person name="Cannon C."/>
            <person name="Castanera R."/>
            <person name="Culley D."/>
            <person name="Daum C."/>
            <person name="Ezra D."/>
            <person name="Gonzalez J."/>
            <person name="Henrissat B."/>
            <person name="Kuo A."/>
            <person name="Liang C."/>
            <person name="Lipzen A."/>
            <person name="Lutzoni F."/>
            <person name="Magnuson J."/>
            <person name="Mondo S."/>
            <person name="Nolan M."/>
            <person name="Ohm R."/>
            <person name="Pangilinan J."/>
            <person name="Park H.-J."/>
            <person name="Ramirez L."/>
            <person name="Alfaro M."/>
            <person name="Sun H."/>
            <person name="Tritt A."/>
            <person name="Yoshinaga Y."/>
            <person name="Zwiers L.-H."/>
            <person name="Turgeon B."/>
            <person name="Goodwin S."/>
            <person name="Spatafora J."/>
            <person name="Crous P."/>
            <person name="Grigoriev I."/>
        </authorList>
    </citation>
    <scope>NUCLEOTIDE SEQUENCE</scope>
    <source>
        <strain evidence="3">CBS 101060</strain>
    </source>
</reference>
<dbReference type="NCBIfam" id="TIGR00049">
    <property type="entry name" value="iron-sulfur cluster assembly accessory protein"/>
    <property type="match status" value="1"/>
</dbReference>
<dbReference type="Proteomes" id="UP000799429">
    <property type="component" value="Unassembled WGS sequence"/>
</dbReference>
<evidence type="ECO:0000313" key="4">
    <source>
        <dbReference type="Proteomes" id="UP000799429"/>
    </source>
</evidence>
<dbReference type="GO" id="GO:0051539">
    <property type="term" value="F:4 iron, 4 sulfur cluster binding"/>
    <property type="evidence" value="ECO:0007669"/>
    <property type="project" value="TreeGrafter"/>
</dbReference>
<sequence length="214" mass="23198">MASAPNICSTCLRALRRSIATSRSSPRPSPRAIRTLTTLPAAPPLLEFLAPSIRPRPTPYPIRKAIIPPQSRGISSSTSHTAKAVLNPRKDDNGNEMILRIHPRASERISKIRTKDSNPSLALRITVEPGGCHGFQYSISLDDLSERSPEEDDTVFESDDGRGANVVIDQSSLEVIKGSKIDFVMELIGSEFKVTEIPGAKSSCGCGTSFEIND</sequence>
<dbReference type="InterPro" id="IPR016092">
    <property type="entry name" value="ATAP"/>
</dbReference>
<evidence type="ECO:0000259" key="2">
    <source>
        <dbReference type="Pfam" id="PF01521"/>
    </source>
</evidence>
<organism evidence="3 4">
    <name type="scientific">Patellaria atrata CBS 101060</name>
    <dbReference type="NCBI Taxonomy" id="1346257"/>
    <lineage>
        <taxon>Eukaryota</taxon>
        <taxon>Fungi</taxon>
        <taxon>Dikarya</taxon>
        <taxon>Ascomycota</taxon>
        <taxon>Pezizomycotina</taxon>
        <taxon>Dothideomycetes</taxon>
        <taxon>Dothideomycetes incertae sedis</taxon>
        <taxon>Patellariales</taxon>
        <taxon>Patellariaceae</taxon>
        <taxon>Patellaria</taxon>
    </lineage>
</organism>
<accession>A0A9P4VVJ9</accession>
<dbReference type="Gene3D" id="2.60.300.12">
    <property type="entry name" value="HesB-like domain"/>
    <property type="match status" value="1"/>
</dbReference>
<gene>
    <name evidence="3" type="ORF">M501DRAFT_924315</name>
</gene>
<comment type="similarity">
    <text evidence="1">Belongs to the HesB/IscA family.</text>
</comment>
<dbReference type="SUPFAM" id="SSF89360">
    <property type="entry name" value="HesB-like domain"/>
    <property type="match status" value="1"/>
</dbReference>
<proteinExistence type="inferred from homology"/>
<dbReference type="GO" id="GO:0005506">
    <property type="term" value="F:iron ion binding"/>
    <property type="evidence" value="ECO:0007669"/>
    <property type="project" value="TreeGrafter"/>
</dbReference>
<dbReference type="InterPro" id="IPR035903">
    <property type="entry name" value="HesB-like_dom_sf"/>
</dbReference>
<dbReference type="GO" id="GO:0051537">
    <property type="term" value="F:2 iron, 2 sulfur cluster binding"/>
    <property type="evidence" value="ECO:0007669"/>
    <property type="project" value="TreeGrafter"/>
</dbReference>